<evidence type="ECO:0000256" key="3">
    <source>
        <dbReference type="ARBA" id="ARBA00022989"/>
    </source>
</evidence>
<feature type="transmembrane region" description="Helical" evidence="5">
    <location>
        <begin position="255"/>
        <end position="280"/>
    </location>
</feature>
<dbReference type="Proteomes" id="UP000692954">
    <property type="component" value="Unassembled WGS sequence"/>
</dbReference>
<dbReference type="GO" id="GO:0016020">
    <property type="term" value="C:membrane"/>
    <property type="evidence" value="ECO:0007669"/>
    <property type="project" value="UniProtKB-SubCell"/>
</dbReference>
<feature type="transmembrane region" description="Helical" evidence="5">
    <location>
        <begin position="86"/>
        <end position="110"/>
    </location>
</feature>
<dbReference type="EMBL" id="CAJJDN010000008">
    <property type="protein sequence ID" value="CAD8054794.1"/>
    <property type="molecule type" value="Genomic_DNA"/>
</dbReference>
<organism evidence="6 7">
    <name type="scientific">Paramecium sonneborni</name>
    <dbReference type="NCBI Taxonomy" id="65129"/>
    <lineage>
        <taxon>Eukaryota</taxon>
        <taxon>Sar</taxon>
        <taxon>Alveolata</taxon>
        <taxon>Ciliophora</taxon>
        <taxon>Intramacronucleata</taxon>
        <taxon>Oligohymenophorea</taxon>
        <taxon>Peniculida</taxon>
        <taxon>Parameciidae</taxon>
        <taxon>Paramecium</taxon>
    </lineage>
</organism>
<comment type="caution">
    <text evidence="6">The sequence shown here is derived from an EMBL/GenBank/DDBJ whole genome shotgun (WGS) entry which is preliminary data.</text>
</comment>
<evidence type="ECO:0000256" key="4">
    <source>
        <dbReference type="ARBA" id="ARBA00023136"/>
    </source>
</evidence>
<keyword evidence="7" id="KW-1185">Reference proteome</keyword>
<proteinExistence type="predicted"/>
<comment type="subcellular location">
    <subcellularLocation>
        <location evidence="1">Membrane</location>
        <topology evidence="1">Multi-pass membrane protein</topology>
    </subcellularLocation>
</comment>
<keyword evidence="3 5" id="KW-1133">Transmembrane helix</keyword>
<gene>
    <name evidence="6" type="ORF">PSON_ATCC_30995.1.T0080475</name>
</gene>
<reference evidence="6" key="1">
    <citation type="submission" date="2021-01" db="EMBL/GenBank/DDBJ databases">
        <authorList>
            <consortium name="Genoscope - CEA"/>
            <person name="William W."/>
        </authorList>
    </citation>
    <scope>NUCLEOTIDE SEQUENCE</scope>
</reference>
<feature type="transmembrane region" description="Helical" evidence="5">
    <location>
        <begin position="12"/>
        <end position="35"/>
    </location>
</feature>
<evidence type="ECO:0000256" key="5">
    <source>
        <dbReference type="SAM" id="Phobius"/>
    </source>
</evidence>
<feature type="transmembrane region" description="Helical" evidence="5">
    <location>
        <begin position="55"/>
        <end position="79"/>
    </location>
</feature>
<dbReference type="InterPro" id="IPR018499">
    <property type="entry name" value="Tetraspanin/Peripherin"/>
</dbReference>
<protein>
    <recommendedName>
        <fullName evidence="8">Tetraspanin</fullName>
    </recommendedName>
</protein>
<dbReference type="OrthoDB" id="297138at2759"/>
<evidence type="ECO:0000256" key="2">
    <source>
        <dbReference type="ARBA" id="ARBA00022692"/>
    </source>
</evidence>
<dbReference type="AlphaFoldDB" id="A0A8S1KUY1"/>
<keyword evidence="2 5" id="KW-0812">Transmembrane</keyword>
<accession>A0A8S1KUY1</accession>
<evidence type="ECO:0000313" key="7">
    <source>
        <dbReference type="Proteomes" id="UP000692954"/>
    </source>
</evidence>
<evidence type="ECO:0000256" key="1">
    <source>
        <dbReference type="ARBA" id="ARBA00004141"/>
    </source>
</evidence>
<keyword evidence="4 5" id="KW-0472">Membrane</keyword>
<evidence type="ECO:0000313" key="6">
    <source>
        <dbReference type="EMBL" id="CAD8054794.1"/>
    </source>
</evidence>
<name>A0A8S1KUY1_9CILI</name>
<evidence type="ECO:0008006" key="8">
    <source>
        <dbReference type="Google" id="ProtNLM"/>
    </source>
</evidence>
<dbReference type="Pfam" id="PF00335">
    <property type="entry name" value="Tetraspanin"/>
    <property type="match status" value="1"/>
</dbReference>
<sequence>MCLPLGCLKFSVQFQAWIILIVGLAALIGTIVINVDQTQFLSYLDEFTSSKPSEGILIALYIFSSILIFFGICGIIGGWKRIGTLLFCFNIGNIILALAFLGLAIIGLSLGTSSQWLDLFSDEQCLQSDYISGSATLNNVYVEAEEVLCKTIYQNTIGCQCYFTQNMTSSTSQAVHFYSTTDSNLPTSIQQCQQYTDYKSDYNEEADYLKSVEEQFSCSGWCSPYPIYIFSDINAGIPDDSCYKAITGFAKDICVYIGAVAASVCFIMILCITCVLCLCFHPTKKQEGNFYSRMAHYD</sequence>